<name>A0A7S4GD26_9EUGL</name>
<dbReference type="InterPro" id="IPR011990">
    <property type="entry name" value="TPR-like_helical_dom_sf"/>
</dbReference>
<dbReference type="Gene3D" id="1.25.40.10">
    <property type="entry name" value="Tetratricopeptide repeat domain"/>
    <property type="match status" value="1"/>
</dbReference>
<gene>
    <name evidence="1" type="ORF">EGYM00163_LOCUS44224</name>
</gene>
<organism evidence="1">
    <name type="scientific">Eutreptiella gymnastica</name>
    <dbReference type="NCBI Taxonomy" id="73025"/>
    <lineage>
        <taxon>Eukaryota</taxon>
        <taxon>Discoba</taxon>
        <taxon>Euglenozoa</taxon>
        <taxon>Euglenida</taxon>
        <taxon>Spirocuta</taxon>
        <taxon>Euglenophyceae</taxon>
        <taxon>Eutreptiales</taxon>
        <taxon>Eutreptiaceae</taxon>
        <taxon>Eutreptiella</taxon>
    </lineage>
</organism>
<proteinExistence type="predicted"/>
<accession>A0A7S4GD26</accession>
<dbReference type="EMBL" id="HBJA01128452">
    <property type="protein sequence ID" value="CAE0832937.1"/>
    <property type="molecule type" value="Transcribed_RNA"/>
</dbReference>
<reference evidence="1" key="1">
    <citation type="submission" date="2021-01" db="EMBL/GenBank/DDBJ databases">
        <authorList>
            <person name="Corre E."/>
            <person name="Pelletier E."/>
            <person name="Niang G."/>
            <person name="Scheremetjew M."/>
            <person name="Finn R."/>
            <person name="Kale V."/>
            <person name="Holt S."/>
            <person name="Cochrane G."/>
            <person name="Meng A."/>
            <person name="Brown T."/>
            <person name="Cohen L."/>
        </authorList>
    </citation>
    <scope>NUCLEOTIDE SEQUENCE</scope>
    <source>
        <strain evidence="1">CCMP1594</strain>
    </source>
</reference>
<sequence>MALFKPDVDREVLRALIGPEAEEWVHLFCVIPRYKTIILDTLLKGEVPDEGLNVAHIRTGDNIHLPKKLVGVFCVVTMADNAEQNYGWQDILFEHEKGKHWQEGSTTNALWPGSNKPGLWMNHVSRLGRIAKDCGVDAVPQVFNHCESILLEEDEMKARDLYWDTICNKSEDFATAEAQLLQCIVHNPFIAEPHLLLGQIFASRGQYIDAAEHARKGLALLCDWGTPWDKRLSWAAWVAWARTILHQSSAEQWPTTAMGMMSLGTVSLA</sequence>
<dbReference type="SUPFAM" id="SSF48452">
    <property type="entry name" value="TPR-like"/>
    <property type="match status" value="1"/>
</dbReference>
<dbReference type="AlphaFoldDB" id="A0A7S4GD26"/>
<evidence type="ECO:0008006" key="2">
    <source>
        <dbReference type="Google" id="ProtNLM"/>
    </source>
</evidence>
<dbReference type="PANTHER" id="PTHR37391:SF2">
    <property type="entry name" value="E3 UBIQUITIN-PROTEIN LIGASE"/>
    <property type="match status" value="1"/>
</dbReference>
<dbReference type="PANTHER" id="PTHR37391">
    <property type="entry name" value="E3 UBIQUITIN-PROTEIN LIGASE"/>
    <property type="match status" value="1"/>
</dbReference>
<protein>
    <recommendedName>
        <fullName evidence="2">Tetratricopeptide repeat protein</fullName>
    </recommendedName>
</protein>
<evidence type="ECO:0000313" key="1">
    <source>
        <dbReference type="EMBL" id="CAE0832937.1"/>
    </source>
</evidence>